<accession>A0A0R2JVZ0</accession>
<dbReference type="Pfam" id="PF03775">
    <property type="entry name" value="MinC_C"/>
    <property type="match status" value="1"/>
</dbReference>
<evidence type="ECO:0000256" key="2">
    <source>
        <dbReference type="ARBA" id="ARBA00022618"/>
    </source>
</evidence>
<feature type="domain" description="Septum site-determining protein MinC N-terminal" evidence="7">
    <location>
        <begin position="4"/>
        <end position="82"/>
    </location>
</feature>
<name>A0A0R2JVZ0_9LACO</name>
<dbReference type="Gene3D" id="3.30.160.540">
    <property type="match status" value="1"/>
</dbReference>
<dbReference type="PATRIC" id="fig|1122148.6.peg.606"/>
<protein>
    <submittedName>
        <fullName evidence="8">Uncharacterized protein</fullName>
    </submittedName>
</protein>
<keyword evidence="2" id="KW-0132">Cell division</keyword>
<comment type="similarity">
    <text evidence="1">Belongs to the MinC family.</text>
</comment>
<dbReference type="Gene3D" id="2.160.20.70">
    <property type="match status" value="1"/>
</dbReference>
<evidence type="ECO:0000259" key="7">
    <source>
        <dbReference type="Pfam" id="PF22642"/>
    </source>
</evidence>
<evidence type="ECO:0000259" key="6">
    <source>
        <dbReference type="Pfam" id="PF03775"/>
    </source>
</evidence>
<comment type="caution">
    <text evidence="8">The sequence shown here is derived from an EMBL/GenBank/DDBJ whole genome shotgun (WGS) entry which is preliminary data.</text>
</comment>
<dbReference type="EMBL" id="JQBT01000032">
    <property type="protein sequence ID" value="KRN79180.1"/>
    <property type="molecule type" value="Genomic_DNA"/>
</dbReference>
<dbReference type="AlphaFoldDB" id="A0A0R2JVZ0"/>
<evidence type="ECO:0000313" key="8">
    <source>
        <dbReference type="EMBL" id="KRN79180.1"/>
    </source>
</evidence>
<dbReference type="GeneID" id="61250475"/>
<dbReference type="InterPro" id="IPR036145">
    <property type="entry name" value="MinC_C_sf"/>
</dbReference>
<evidence type="ECO:0000313" key="9">
    <source>
        <dbReference type="Proteomes" id="UP000051565"/>
    </source>
</evidence>
<gene>
    <name evidence="8" type="ORF">IV52_GL000586</name>
</gene>
<keyword evidence="4" id="KW-0131">Cell cycle</keyword>
<dbReference type="OrthoDB" id="9790810at2"/>
<dbReference type="Proteomes" id="UP000051565">
    <property type="component" value="Unassembled WGS sequence"/>
</dbReference>
<dbReference type="InterPro" id="IPR016098">
    <property type="entry name" value="CAP/MinC_C"/>
</dbReference>
<dbReference type="PANTHER" id="PTHR34108">
    <property type="entry name" value="SEPTUM SITE-DETERMINING PROTEIN MINC"/>
    <property type="match status" value="1"/>
</dbReference>
<comment type="subunit">
    <text evidence="5">Interacts with MinD and FtsZ.</text>
</comment>
<evidence type="ECO:0000256" key="1">
    <source>
        <dbReference type="ARBA" id="ARBA00006291"/>
    </source>
</evidence>
<evidence type="ECO:0000256" key="5">
    <source>
        <dbReference type="ARBA" id="ARBA00046874"/>
    </source>
</evidence>
<dbReference type="SUPFAM" id="SSF63848">
    <property type="entry name" value="Cell-division inhibitor MinC, C-terminal domain"/>
    <property type="match status" value="1"/>
</dbReference>
<evidence type="ECO:0000256" key="4">
    <source>
        <dbReference type="ARBA" id="ARBA00023306"/>
    </source>
</evidence>
<dbReference type="InterPro" id="IPR013033">
    <property type="entry name" value="MinC"/>
</dbReference>
<dbReference type="RefSeq" id="WP_054646322.1">
    <property type="nucleotide sequence ID" value="NZ_FUXS01000001.1"/>
</dbReference>
<keyword evidence="9" id="KW-1185">Reference proteome</keyword>
<dbReference type="InterPro" id="IPR055219">
    <property type="entry name" value="MinC_N_1"/>
</dbReference>
<dbReference type="STRING" id="53444.AYR59_06430"/>
<dbReference type="GO" id="GO:0000902">
    <property type="term" value="P:cell morphogenesis"/>
    <property type="evidence" value="ECO:0007669"/>
    <property type="project" value="InterPro"/>
</dbReference>
<organism evidence="8 9">
    <name type="scientific">Fructilactobacillus lindneri DSM 20690 = JCM 11027</name>
    <dbReference type="NCBI Taxonomy" id="1122148"/>
    <lineage>
        <taxon>Bacteria</taxon>
        <taxon>Bacillati</taxon>
        <taxon>Bacillota</taxon>
        <taxon>Bacilli</taxon>
        <taxon>Lactobacillales</taxon>
        <taxon>Lactobacillaceae</taxon>
        <taxon>Fructilactobacillus</taxon>
    </lineage>
</organism>
<dbReference type="GO" id="GO:1901891">
    <property type="term" value="P:regulation of cell septum assembly"/>
    <property type="evidence" value="ECO:0007669"/>
    <property type="project" value="InterPro"/>
</dbReference>
<proteinExistence type="inferred from homology"/>
<feature type="domain" description="Septum formation inhibitor MinC C-terminal" evidence="6">
    <location>
        <begin position="104"/>
        <end position="186"/>
    </location>
</feature>
<dbReference type="InterPro" id="IPR005526">
    <property type="entry name" value="Septum_form_inhib_MinC_C"/>
</dbReference>
<evidence type="ECO:0000256" key="3">
    <source>
        <dbReference type="ARBA" id="ARBA00023210"/>
    </source>
</evidence>
<dbReference type="PANTHER" id="PTHR34108:SF1">
    <property type="entry name" value="SEPTUM SITE-DETERMINING PROTEIN MINC"/>
    <property type="match status" value="1"/>
</dbReference>
<dbReference type="GO" id="GO:0000917">
    <property type="term" value="P:division septum assembly"/>
    <property type="evidence" value="ECO:0007669"/>
    <property type="project" value="UniProtKB-KW"/>
</dbReference>
<sequence length="225" mass="25340">MKSVVLKGTQNGFQIILDDSGSFEDIENEFEGLLNHLINGKDYDEKKRMSFDILTGNRALSVTQKQVLREIVKKYHNLTINGFSADVMSNDEAYHLRDENRVTIVDQIIRNGQDLRVKGDVLFLGKIHEGGKLVTNGNLFCMGDVEGIIQVGFPVDESKLAIGNFHNAQQVRIGEQIEIIADKHDEIADDVRTVLYVNDLHSITYSNLDNIKEISPKFFSRIGGM</sequence>
<reference evidence="8 9" key="1">
    <citation type="journal article" date="2015" name="Genome Announc.">
        <title>Expanding the biotechnology potential of lactobacilli through comparative genomics of 213 strains and associated genera.</title>
        <authorList>
            <person name="Sun Z."/>
            <person name="Harris H.M."/>
            <person name="McCann A."/>
            <person name="Guo C."/>
            <person name="Argimon S."/>
            <person name="Zhang W."/>
            <person name="Yang X."/>
            <person name="Jeffery I.B."/>
            <person name="Cooney J.C."/>
            <person name="Kagawa T.F."/>
            <person name="Liu W."/>
            <person name="Song Y."/>
            <person name="Salvetti E."/>
            <person name="Wrobel A."/>
            <person name="Rasinkangas P."/>
            <person name="Parkhill J."/>
            <person name="Rea M.C."/>
            <person name="O'Sullivan O."/>
            <person name="Ritari J."/>
            <person name="Douillard F.P."/>
            <person name="Paul Ross R."/>
            <person name="Yang R."/>
            <person name="Briner A.E."/>
            <person name="Felis G.E."/>
            <person name="de Vos W.M."/>
            <person name="Barrangou R."/>
            <person name="Klaenhammer T.R."/>
            <person name="Caufield P.W."/>
            <person name="Cui Y."/>
            <person name="Zhang H."/>
            <person name="O'Toole P.W."/>
        </authorList>
    </citation>
    <scope>NUCLEOTIDE SEQUENCE [LARGE SCALE GENOMIC DNA]</scope>
    <source>
        <strain evidence="8 9">DSM 20690</strain>
    </source>
</reference>
<dbReference type="Pfam" id="PF22642">
    <property type="entry name" value="MinC_N_1"/>
    <property type="match status" value="1"/>
</dbReference>
<keyword evidence="3" id="KW-0717">Septation</keyword>